<dbReference type="Gene3D" id="3.30.420.40">
    <property type="match status" value="2"/>
</dbReference>
<dbReference type="SUPFAM" id="SSF53067">
    <property type="entry name" value="Actin-like ATPase domain"/>
    <property type="match status" value="1"/>
</dbReference>
<evidence type="ECO:0000256" key="1">
    <source>
        <dbReference type="ARBA" id="ARBA00006479"/>
    </source>
</evidence>
<keyword evidence="2" id="KW-0418">Kinase</keyword>
<evidence type="ECO:0000313" key="2">
    <source>
        <dbReference type="EMBL" id="GHO50647.1"/>
    </source>
</evidence>
<dbReference type="InterPro" id="IPR043129">
    <property type="entry name" value="ATPase_NBD"/>
</dbReference>
<dbReference type="PANTHER" id="PTHR18964:SF149">
    <property type="entry name" value="BIFUNCTIONAL UDP-N-ACETYLGLUCOSAMINE 2-EPIMERASE_N-ACETYLMANNOSAMINE KINASE"/>
    <property type="match status" value="1"/>
</dbReference>
<comment type="caution">
    <text evidence="2">The sequence shown here is derived from an EMBL/GenBank/DDBJ whole genome shotgun (WGS) entry which is preliminary data.</text>
</comment>
<dbReference type="RefSeq" id="WP_220199634.1">
    <property type="nucleotide sequence ID" value="NZ_BNJF01000009.1"/>
</dbReference>
<dbReference type="EMBL" id="BNJF01000009">
    <property type="protein sequence ID" value="GHO50647.1"/>
    <property type="molecule type" value="Genomic_DNA"/>
</dbReference>
<evidence type="ECO:0000313" key="3">
    <source>
        <dbReference type="Proteomes" id="UP000612362"/>
    </source>
</evidence>
<dbReference type="GO" id="GO:0016301">
    <property type="term" value="F:kinase activity"/>
    <property type="evidence" value="ECO:0007669"/>
    <property type="project" value="UniProtKB-KW"/>
</dbReference>
<dbReference type="Pfam" id="PF13412">
    <property type="entry name" value="HTH_24"/>
    <property type="match status" value="1"/>
</dbReference>
<protein>
    <submittedName>
        <fullName evidence="2">Sugar kinase</fullName>
    </submittedName>
</protein>
<keyword evidence="2" id="KW-0808">Transferase</keyword>
<dbReference type="Gene3D" id="1.10.10.10">
    <property type="entry name" value="Winged helix-like DNA-binding domain superfamily/Winged helix DNA-binding domain"/>
    <property type="match status" value="1"/>
</dbReference>
<keyword evidence="3" id="KW-1185">Reference proteome</keyword>
<dbReference type="AlphaFoldDB" id="A0A8J3IDB0"/>
<gene>
    <name evidence="2" type="ORF">KSX_88100</name>
</gene>
<dbReference type="InterPro" id="IPR011991">
    <property type="entry name" value="ArsR-like_HTH"/>
</dbReference>
<dbReference type="CDD" id="cd00090">
    <property type="entry name" value="HTH_ARSR"/>
    <property type="match status" value="1"/>
</dbReference>
<comment type="similarity">
    <text evidence="1">Belongs to the ROK (NagC/XylR) family.</text>
</comment>
<sequence length="410" mass="43685">MTVTDSNRPHAYQPGTPTHLRAINERSLLEYLRKHGPTSRAQLARETGLSKPTVSQALANLEQANLVHPTGQATSNKGGRVAILYETNPKAGYVLGIDVGRGWVRIAVADLAGQIVERRDEKNTTQSAATLVALISRLSRDLVVGAGLTWDQVIHVVIGTPGVFDAQNERVRFASNLPEWGRHGLLAELREAFGLSLSIENDANLAALGERTFGWGAEARTFVYITIGTGVGMGIIIDGTLYRGAGGAAGEIGFLPFGAQEASTQITEIGENYLGMLEEATSAQGIARQAQTLGLPSTLSVRQIFDAAQQGNQVALAVVKQEGEKLALAIAAITAVLDPELIVLGGGIGQRGELLSEPLQHKLQQLLPSWPRIVATRLGGDSILLGSIAIGLDIAQDLVFQRYFNQVSHS</sequence>
<proteinExistence type="inferred from homology"/>
<dbReference type="InterPro" id="IPR036388">
    <property type="entry name" value="WH-like_DNA-bd_sf"/>
</dbReference>
<dbReference type="InterPro" id="IPR000600">
    <property type="entry name" value="ROK"/>
</dbReference>
<dbReference type="InterPro" id="IPR036390">
    <property type="entry name" value="WH_DNA-bd_sf"/>
</dbReference>
<dbReference type="Pfam" id="PF00480">
    <property type="entry name" value="ROK"/>
    <property type="match status" value="1"/>
</dbReference>
<dbReference type="PANTHER" id="PTHR18964">
    <property type="entry name" value="ROK (REPRESSOR, ORF, KINASE) FAMILY"/>
    <property type="match status" value="1"/>
</dbReference>
<organism evidence="2 3">
    <name type="scientific">Ktedonospora formicarum</name>
    <dbReference type="NCBI Taxonomy" id="2778364"/>
    <lineage>
        <taxon>Bacteria</taxon>
        <taxon>Bacillati</taxon>
        <taxon>Chloroflexota</taxon>
        <taxon>Ktedonobacteria</taxon>
        <taxon>Ktedonobacterales</taxon>
        <taxon>Ktedonobacteraceae</taxon>
        <taxon>Ktedonospora</taxon>
    </lineage>
</organism>
<reference evidence="2" key="1">
    <citation type="submission" date="2020-10" db="EMBL/GenBank/DDBJ databases">
        <title>Taxonomic study of unclassified bacteria belonging to the class Ktedonobacteria.</title>
        <authorList>
            <person name="Yabe S."/>
            <person name="Wang C.M."/>
            <person name="Zheng Y."/>
            <person name="Sakai Y."/>
            <person name="Cavaletti L."/>
            <person name="Monciardini P."/>
            <person name="Donadio S."/>
        </authorList>
    </citation>
    <scope>NUCLEOTIDE SEQUENCE</scope>
    <source>
        <strain evidence="2">SOSP1-1</strain>
    </source>
</reference>
<dbReference type="SUPFAM" id="SSF46785">
    <property type="entry name" value="Winged helix' DNA-binding domain"/>
    <property type="match status" value="1"/>
</dbReference>
<dbReference type="Proteomes" id="UP000612362">
    <property type="component" value="Unassembled WGS sequence"/>
</dbReference>
<accession>A0A8J3IDB0</accession>
<name>A0A8J3IDB0_9CHLR</name>